<comment type="caution">
    <text evidence="2">The sequence shown here is derived from an EMBL/GenBank/DDBJ whole genome shotgun (WGS) entry which is preliminary data.</text>
</comment>
<dbReference type="GO" id="GO:0006508">
    <property type="term" value="P:proteolysis"/>
    <property type="evidence" value="ECO:0007669"/>
    <property type="project" value="InterPro"/>
</dbReference>
<dbReference type="Pfam" id="PF00082">
    <property type="entry name" value="Peptidase_S8"/>
    <property type="match status" value="1"/>
</dbReference>
<dbReference type="EMBL" id="JACDXP010000002">
    <property type="protein sequence ID" value="KAF6528520.1"/>
    <property type="molecule type" value="Genomic_DNA"/>
</dbReference>
<evidence type="ECO:0000313" key="3">
    <source>
        <dbReference type="Proteomes" id="UP000593570"/>
    </source>
</evidence>
<protein>
    <recommendedName>
        <fullName evidence="1">Peptidase S8/S53 domain-containing protein</fullName>
    </recommendedName>
</protein>
<gene>
    <name evidence="2" type="ORF">HZS61_008822</name>
</gene>
<dbReference type="Proteomes" id="UP000593570">
    <property type="component" value="Unassembled WGS sequence"/>
</dbReference>
<sequence>MRPNSRLKSGEPLNQLSRTVILVWAPLSGRTCHGALTCRTKRQTSQKWFQAYDQLEEVLLPEAGVARAGHEPVKIAVLDMGINWDDYECYSDLEIIAKYKDYVGHVDSGSDDQTGHGSAAVSLLVKTCPNASLYLARDLRTNDPTRIEMTNAIEWAIEHEVDIITMALGCKEYEPEIAIAIAKARAQQILILSANSSSRNMEHIHFPAKDHHQVSGIWSTNGVNRESRDLNPYPDDRQHSLGMFGEDIDIAEDKPLKRGTSYSTSIAASLAAMLLDSSRQETDKVDGLDLFRMKEMRVMTNVPVGMAKESSDGKYKCIRPWDLLKAEFKPSAGLLTDSQRQKQLAWIRGTMERLIEKI</sequence>
<proteinExistence type="predicted"/>
<dbReference type="InterPro" id="IPR000209">
    <property type="entry name" value="Peptidase_S8/S53_dom"/>
</dbReference>
<evidence type="ECO:0000259" key="1">
    <source>
        <dbReference type="Pfam" id="PF00082"/>
    </source>
</evidence>
<organism evidence="2 3">
    <name type="scientific">Fusarium oxysporum f. sp. conglutinans</name>
    <dbReference type="NCBI Taxonomy" id="100902"/>
    <lineage>
        <taxon>Eukaryota</taxon>
        <taxon>Fungi</taxon>
        <taxon>Dikarya</taxon>
        <taxon>Ascomycota</taxon>
        <taxon>Pezizomycotina</taxon>
        <taxon>Sordariomycetes</taxon>
        <taxon>Hypocreomycetidae</taxon>
        <taxon>Hypocreales</taxon>
        <taxon>Nectriaceae</taxon>
        <taxon>Fusarium</taxon>
        <taxon>Fusarium oxysporum species complex</taxon>
    </lineage>
</organism>
<dbReference type="SUPFAM" id="SSF52743">
    <property type="entry name" value="Subtilisin-like"/>
    <property type="match status" value="1"/>
</dbReference>
<dbReference type="Gene3D" id="3.40.50.200">
    <property type="entry name" value="Peptidase S8/S53 domain"/>
    <property type="match status" value="1"/>
</dbReference>
<dbReference type="InterPro" id="IPR036852">
    <property type="entry name" value="Peptidase_S8/S53_dom_sf"/>
</dbReference>
<feature type="domain" description="Peptidase S8/S53" evidence="1">
    <location>
        <begin position="73"/>
        <end position="209"/>
    </location>
</feature>
<dbReference type="AlphaFoldDB" id="A0A8H6H3J7"/>
<evidence type="ECO:0000313" key="2">
    <source>
        <dbReference type="EMBL" id="KAF6528520.1"/>
    </source>
</evidence>
<accession>A0A8H6H3J7</accession>
<name>A0A8H6H3J7_FUSOX</name>
<dbReference type="GO" id="GO:0004252">
    <property type="term" value="F:serine-type endopeptidase activity"/>
    <property type="evidence" value="ECO:0007669"/>
    <property type="project" value="InterPro"/>
</dbReference>
<reference evidence="2 3" key="1">
    <citation type="journal article" date="2020" name="bioRxiv">
        <title>A chromosome-scale genome assembly for the Fusarium oxysporum strain Fo5176 to establish a model Arabidopsis-fungal pathosystem.</title>
        <authorList>
            <person name="Fokkens L."/>
            <person name="Guo L."/>
            <person name="Dora S."/>
            <person name="Wang B."/>
            <person name="Ye K."/>
            <person name="Sanchez-Rodriguez C."/>
            <person name="Croll D."/>
        </authorList>
    </citation>
    <scope>NUCLEOTIDE SEQUENCE [LARGE SCALE GENOMIC DNA]</scope>
    <source>
        <strain evidence="2 3">Fo5176</strain>
    </source>
</reference>